<dbReference type="EMBL" id="CAJNNW010033164">
    <property type="protein sequence ID" value="CAE8717459.1"/>
    <property type="molecule type" value="Genomic_DNA"/>
</dbReference>
<protein>
    <submittedName>
        <fullName evidence="2">Uncharacterized protein</fullName>
    </submittedName>
</protein>
<dbReference type="EMBL" id="CAJNNV010031733">
    <property type="protein sequence ID" value="CAE8637612.1"/>
    <property type="molecule type" value="Genomic_DNA"/>
</dbReference>
<gene>
    <name evidence="2" type="ORF">PGLA1383_LOCUS52944</name>
    <name evidence="3" type="ORF">PGLA2088_LOCUS39547</name>
</gene>
<proteinExistence type="predicted"/>
<evidence type="ECO:0000256" key="1">
    <source>
        <dbReference type="SAM" id="SignalP"/>
    </source>
</evidence>
<keyword evidence="1" id="KW-0732">Signal</keyword>
<feature type="signal peptide" evidence="1">
    <location>
        <begin position="1"/>
        <end position="27"/>
    </location>
</feature>
<accession>A0A813HIR8</accession>
<dbReference type="Proteomes" id="UP000654075">
    <property type="component" value="Unassembled WGS sequence"/>
</dbReference>
<dbReference type="AlphaFoldDB" id="A0A813HIR8"/>
<comment type="caution">
    <text evidence="2">The sequence shown here is derived from an EMBL/GenBank/DDBJ whole genome shotgun (WGS) entry which is preliminary data.</text>
</comment>
<evidence type="ECO:0000313" key="4">
    <source>
        <dbReference type="Proteomes" id="UP000654075"/>
    </source>
</evidence>
<name>A0A813HIR8_POLGL</name>
<feature type="chain" id="PRO_5036222073" evidence="1">
    <location>
        <begin position="28"/>
        <end position="290"/>
    </location>
</feature>
<evidence type="ECO:0000313" key="3">
    <source>
        <dbReference type="EMBL" id="CAE8717459.1"/>
    </source>
</evidence>
<reference evidence="2" key="1">
    <citation type="submission" date="2021-02" db="EMBL/GenBank/DDBJ databases">
        <authorList>
            <person name="Dougan E. K."/>
            <person name="Rhodes N."/>
            <person name="Thang M."/>
            <person name="Chan C."/>
        </authorList>
    </citation>
    <scope>NUCLEOTIDE SEQUENCE</scope>
</reference>
<organism evidence="2 4">
    <name type="scientific">Polarella glacialis</name>
    <name type="common">Dinoflagellate</name>
    <dbReference type="NCBI Taxonomy" id="89957"/>
    <lineage>
        <taxon>Eukaryota</taxon>
        <taxon>Sar</taxon>
        <taxon>Alveolata</taxon>
        <taxon>Dinophyceae</taxon>
        <taxon>Suessiales</taxon>
        <taxon>Suessiaceae</taxon>
        <taxon>Polarella</taxon>
    </lineage>
</organism>
<evidence type="ECO:0000313" key="2">
    <source>
        <dbReference type="EMBL" id="CAE8637612.1"/>
    </source>
</evidence>
<sequence length="290" mass="31842">MTLGRAILLMCLQPTFFLSVLMLVARATVPSITEGVVLAALHGDDQCTNESHVPVSTGCSLNTIQVKREKLSTNKGKHYEDKRRADAPTDLQDLTAKQRQNIRANITAAQSAIMQSWTELRALSEDVNKTSNEVKAVLTQHSQNVDSALLDFTRASESAAKGDARVVNAEGRRRVALPARQAKTLKELAYLQSELGVLWRTASNVSRANKEIQDLIGSHHLATSHGQRLLIEEAASMHHTNNNDNDPTEFYKIQETFAGVVEQINGVNDQIARIKADFSKTQATAVAYLA</sequence>
<keyword evidence="4" id="KW-1185">Reference proteome</keyword>
<dbReference type="Proteomes" id="UP000626109">
    <property type="component" value="Unassembled WGS sequence"/>
</dbReference>